<evidence type="ECO:0000259" key="1">
    <source>
        <dbReference type="Pfam" id="PF08402"/>
    </source>
</evidence>
<dbReference type="Proteomes" id="UP000019443">
    <property type="component" value="Unassembled WGS sequence"/>
</dbReference>
<dbReference type="GO" id="GO:0043190">
    <property type="term" value="C:ATP-binding cassette (ABC) transporter complex"/>
    <property type="evidence" value="ECO:0007669"/>
    <property type="project" value="InterPro"/>
</dbReference>
<comment type="caution">
    <text evidence="2">The sequence shown here is derived from an EMBL/GenBank/DDBJ whole genome shotgun (WGS) entry which is preliminary data.</text>
</comment>
<evidence type="ECO:0000313" key="2">
    <source>
        <dbReference type="EMBL" id="CDM60086.1"/>
    </source>
</evidence>
<dbReference type="RefSeq" id="WP_231052400.1">
    <property type="nucleotide sequence ID" value="NZ_ATTO01000074.1"/>
</dbReference>
<dbReference type="GO" id="GO:0005524">
    <property type="term" value="F:ATP binding"/>
    <property type="evidence" value="ECO:0007669"/>
    <property type="project" value="InterPro"/>
</dbReference>
<reference evidence="2" key="1">
    <citation type="submission" date="2013-11" db="EMBL/GenBank/DDBJ databases">
        <title>Draft genome sequence of the broad-host-range Rhizobium sp. LPU83 strain, a member of the low-genetic diversity Oregon-like Rhizobium sp. group.</title>
        <authorList>
            <person name="Wibberg D."/>
            <person name="Puehler A."/>
            <person name="Schlueter A."/>
        </authorList>
    </citation>
    <scope>NUCLEOTIDE SEQUENCE [LARGE SCALE GENOMIC DNA]</scope>
    <source>
        <strain evidence="2">LPU83</strain>
        <plasmid evidence="2">pLPU83b</plasmid>
    </source>
</reference>
<dbReference type="InterPro" id="IPR013611">
    <property type="entry name" value="Transp-assoc_OB_typ2"/>
</dbReference>
<dbReference type="Pfam" id="PF08402">
    <property type="entry name" value="TOBE_2"/>
    <property type="match status" value="1"/>
</dbReference>
<feature type="domain" description="Transport-associated OB type 2" evidence="1">
    <location>
        <begin position="4"/>
        <end position="84"/>
    </location>
</feature>
<protein>
    <recommendedName>
        <fullName evidence="1">Transport-associated OB type 2 domain-containing protein</fullName>
    </recommendedName>
</protein>
<keyword evidence="2" id="KW-0614">Plasmid</keyword>
<sequence>MVAIIRPERLRISTPGAPRSTDADQRQSVIGTVADTVYAGPLRKYHVQAGTRMLTVREHVASGQQVYSPGDQVRVDWLRSDVRFVTL</sequence>
<gene>
    <name evidence="2" type="ORF">LPU83_pLPU83b_0087</name>
</gene>
<keyword evidence="3" id="KW-1185">Reference proteome</keyword>
<proteinExistence type="predicted"/>
<evidence type="ECO:0000313" key="3">
    <source>
        <dbReference type="Proteomes" id="UP000019443"/>
    </source>
</evidence>
<dbReference type="EMBL" id="CBYB010000006">
    <property type="protein sequence ID" value="CDM60086.1"/>
    <property type="molecule type" value="Genomic_DNA"/>
</dbReference>
<accession>W6S0T2</accession>
<organism evidence="2 3">
    <name type="scientific">Rhizobium favelukesii</name>
    <dbReference type="NCBI Taxonomy" id="348824"/>
    <lineage>
        <taxon>Bacteria</taxon>
        <taxon>Pseudomonadati</taxon>
        <taxon>Pseudomonadota</taxon>
        <taxon>Alphaproteobacteria</taxon>
        <taxon>Hyphomicrobiales</taxon>
        <taxon>Rhizobiaceae</taxon>
        <taxon>Rhizobium/Agrobacterium group</taxon>
        <taxon>Rhizobium</taxon>
    </lineage>
</organism>
<dbReference type="GO" id="GO:0022857">
    <property type="term" value="F:transmembrane transporter activity"/>
    <property type="evidence" value="ECO:0007669"/>
    <property type="project" value="InterPro"/>
</dbReference>
<dbReference type="InterPro" id="IPR008995">
    <property type="entry name" value="Mo/tungstate-bd_C_term_dom"/>
</dbReference>
<dbReference type="AlphaFoldDB" id="W6S0T2"/>
<dbReference type="SUPFAM" id="SSF50331">
    <property type="entry name" value="MOP-like"/>
    <property type="match status" value="1"/>
</dbReference>
<name>W6S0T2_9HYPH</name>
<geneLocation type="plasmid" evidence="2">
    <name>pLPU83b</name>
</geneLocation>